<protein>
    <recommendedName>
        <fullName evidence="4">DUF4345 domain-containing protein</fullName>
    </recommendedName>
</protein>
<keyword evidence="3" id="KW-1185">Reference proteome</keyword>
<dbReference type="RefSeq" id="WP_072898901.1">
    <property type="nucleotide sequence ID" value="NZ_FQXB01000001.1"/>
</dbReference>
<dbReference type="Pfam" id="PF14248">
    <property type="entry name" value="DUF4345"/>
    <property type="match status" value="1"/>
</dbReference>
<keyword evidence="1" id="KW-1133">Transmembrane helix</keyword>
<dbReference type="InterPro" id="IPR025597">
    <property type="entry name" value="DUF4345"/>
</dbReference>
<organism evidence="2 3">
    <name type="scientific">Cognatiyoonia sediminum</name>
    <dbReference type="NCBI Taxonomy" id="1508389"/>
    <lineage>
        <taxon>Bacteria</taxon>
        <taxon>Pseudomonadati</taxon>
        <taxon>Pseudomonadota</taxon>
        <taxon>Alphaproteobacteria</taxon>
        <taxon>Rhodobacterales</taxon>
        <taxon>Paracoccaceae</taxon>
        <taxon>Cognatiyoonia</taxon>
    </lineage>
</organism>
<dbReference type="EMBL" id="FQXB01000001">
    <property type="protein sequence ID" value="SHG67084.1"/>
    <property type="molecule type" value="Genomic_DNA"/>
</dbReference>
<evidence type="ECO:0000256" key="1">
    <source>
        <dbReference type="SAM" id="Phobius"/>
    </source>
</evidence>
<sequence length="132" mass="13639">MNLTFLQKGTLALSGLIAMGIGAAILFAPATFYGLSEVTLPDDVNLLNDIRAFGGGLVAAAVFISLGLVQRNLILPSLMAAAIVFAGFGLARIWAISVDGVPAATYVWVLIIELFVAALAAFAGIKTSNTQV</sequence>
<dbReference type="AlphaFoldDB" id="A0A1M5LPQ2"/>
<accession>A0A1M5LPQ2</accession>
<evidence type="ECO:0000313" key="2">
    <source>
        <dbReference type="EMBL" id="SHG67084.1"/>
    </source>
</evidence>
<dbReference type="OrthoDB" id="583466at2"/>
<feature type="transmembrane region" description="Helical" evidence="1">
    <location>
        <begin position="12"/>
        <end position="32"/>
    </location>
</feature>
<evidence type="ECO:0008006" key="4">
    <source>
        <dbReference type="Google" id="ProtNLM"/>
    </source>
</evidence>
<feature type="transmembrane region" description="Helical" evidence="1">
    <location>
        <begin position="52"/>
        <end position="69"/>
    </location>
</feature>
<proteinExistence type="predicted"/>
<name>A0A1M5LPQ2_9RHOB</name>
<feature type="transmembrane region" description="Helical" evidence="1">
    <location>
        <begin position="78"/>
        <end position="97"/>
    </location>
</feature>
<keyword evidence="1" id="KW-0472">Membrane</keyword>
<evidence type="ECO:0000313" key="3">
    <source>
        <dbReference type="Proteomes" id="UP000184074"/>
    </source>
</evidence>
<gene>
    <name evidence="2" type="ORF">SAMN05444003_0414</name>
</gene>
<reference evidence="2 3" key="1">
    <citation type="submission" date="2016-11" db="EMBL/GenBank/DDBJ databases">
        <authorList>
            <person name="Jaros S."/>
            <person name="Januszkiewicz K."/>
            <person name="Wedrychowicz H."/>
        </authorList>
    </citation>
    <scope>NUCLEOTIDE SEQUENCE [LARGE SCALE GENOMIC DNA]</scope>
    <source>
        <strain evidence="2 3">DSM 28715</strain>
    </source>
</reference>
<feature type="transmembrane region" description="Helical" evidence="1">
    <location>
        <begin position="103"/>
        <end position="125"/>
    </location>
</feature>
<dbReference type="STRING" id="1508389.SAMN05444003_0414"/>
<keyword evidence="1" id="KW-0812">Transmembrane</keyword>
<dbReference type="Proteomes" id="UP000184074">
    <property type="component" value="Unassembled WGS sequence"/>
</dbReference>